<organism evidence="2 3">
    <name type="scientific">Enterococcus casseliflavus</name>
    <name type="common">Enterococcus flavescens</name>
    <dbReference type="NCBI Taxonomy" id="37734"/>
    <lineage>
        <taxon>Bacteria</taxon>
        <taxon>Bacillati</taxon>
        <taxon>Bacillota</taxon>
        <taxon>Bacilli</taxon>
        <taxon>Lactobacillales</taxon>
        <taxon>Enterococcaceae</taxon>
        <taxon>Enterococcus</taxon>
    </lineage>
</organism>
<feature type="compositionally biased region" description="Low complexity" evidence="1">
    <location>
        <begin position="130"/>
        <end position="142"/>
    </location>
</feature>
<proteinExistence type="predicted"/>
<name>A0A415ET65_ENTCA</name>
<dbReference type="EMBL" id="QRMZ01000009">
    <property type="protein sequence ID" value="RHK06481.1"/>
    <property type="molecule type" value="Genomic_DNA"/>
</dbReference>
<comment type="caution">
    <text evidence="2">The sequence shown here is derived from an EMBL/GenBank/DDBJ whole genome shotgun (WGS) entry which is preliminary data.</text>
</comment>
<accession>A0A415ET65</accession>
<dbReference type="Proteomes" id="UP000286288">
    <property type="component" value="Unassembled WGS sequence"/>
</dbReference>
<evidence type="ECO:0000256" key="1">
    <source>
        <dbReference type="SAM" id="MobiDB-lite"/>
    </source>
</evidence>
<reference evidence="2 3" key="1">
    <citation type="submission" date="2018-08" db="EMBL/GenBank/DDBJ databases">
        <title>A genome reference for cultivated species of the human gut microbiota.</title>
        <authorList>
            <person name="Zou Y."/>
            <person name="Xue W."/>
            <person name="Luo G."/>
        </authorList>
    </citation>
    <scope>NUCLEOTIDE SEQUENCE [LARGE SCALE GENOMIC DNA]</scope>
    <source>
        <strain evidence="2 3">AF48-16</strain>
    </source>
</reference>
<gene>
    <name evidence="2" type="ORF">DW084_07915</name>
</gene>
<sequence length="239" mass="26736">MKKKQLAKLKQQFRPSYETARQQLFTAIERKTADKFDLPTTVYINPKNQEELLIELLKETPKEQKIAVPLDENFKIVVKRIQRLEAGLLDRFSDNLVDEIAAYWLPTNPQESTAPAPAKEPAKVKEESAPAEAAAPTTSASTKEVEKATETMADTADNTMTFSAFAEKIAAFPKFSAKQSSGETIVIEASPKEDRVLATISETESDTFTIETALERKYKVKLEVIPLIEVYAHTAISKR</sequence>
<dbReference type="AlphaFoldDB" id="A0A415ET65"/>
<evidence type="ECO:0000313" key="2">
    <source>
        <dbReference type="EMBL" id="RHK06481.1"/>
    </source>
</evidence>
<evidence type="ECO:0000313" key="3">
    <source>
        <dbReference type="Proteomes" id="UP000286288"/>
    </source>
</evidence>
<protein>
    <submittedName>
        <fullName evidence="2">Uncharacterized protein</fullName>
    </submittedName>
</protein>
<feature type="region of interest" description="Disordered" evidence="1">
    <location>
        <begin position="108"/>
        <end position="149"/>
    </location>
</feature>